<gene>
    <name evidence="1" type="ORF">NDU88_000693</name>
</gene>
<organism evidence="1 2">
    <name type="scientific">Pleurodeles waltl</name>
    <name type="common">Iberian ribbed newt</name>
    <dbReference type="NCBI Taxonomy" id="8319"/>
    <lineage>
        <taxon>Eukaryota</taxon>
        <taxon>Metazoa</taxon>
        <taxon>Chordata</taxon>
        <taxon>Craniata</taxon>
        <taxon>Vertebrata</taxon>
        <taxon>Euteleostomi</taxon>
        <taxon>Amphibia</taxon>
        <taxon>Batrachia</taxon>
        <taxon>Caudata</taxon>
        <taxon>Salamandroidea</taxon>
        <taxon>Salamandridae</taxon>
        <taxon>Pleurodelinae</taxon>
        <taxon>Pleurodeles</taxon>
    </lineage>
</organism>
<keyword evidence="2" id="KW-1185">Reference proteome</keyword>
<name>A0AAV7S5B2_PLEWA</name>
<evidence type="ECO:0000313" key="2">
    <source>
        <dbReference type="Proteomes" id="UP001066276"/>
    </source>
</evidence>
<accession>A0AAV7S5B2</accession>
<reference evidence="1" key="1">
    <citation type="journal article" date="2022" name="bioRxiv">
        <title>Sequencing and chromosome-scale assembly of the giantPleurodeles waltlgenome.</title>
        <authorList>
            <person name="Brown T."/>
            <person name="Elewa A."/>
            <person name="Iarovenko S."/>
            <person name="Subramanian E."/>
            <person name="Araus A.J."/>
            <person name="Petzold A."/>
            <person name="Susuki M."/>
            <person name="Suzuki K.-i.T."/>
            <person name="Hayashi T."/>
            <person name="Toyoda A."/>
            <person name="Oliveira C."/>
            <person name="Osipova E."/>
            <person name="Leigh N.D."/>
            <person name="Simon A."/>
            <person name="Yun M.H."/>
        </authorList>
    </citation>
    <scope>NUCLEOTIDE SEQUENCE</scope>
    <source>
        <strain evidence="1">20211129_DDA</strain>
        <tissue evidence="1">Liver</tissue>
    </source>
</reference>
<comment type="caution">
    <text evidence="1">The sequence shown here is derived from an EMBL/GenBank/DDBJ whole genome shotgun (WGS) entry which is preliminary data.</text>
</comment>
<dbReference type="AlphaFoldDB" id="A0AAV7S5B2"/>
<evidence type="ECO:0000313" key="1">
    <source>
        <dbReference type="EMBL" id="KAJ1160191.1"/>
    </source>
</evidence>
<proteinExistence type="predicted"/>
<sequence>MVNPKGQTQTQSNKMDKYVVMKPTVVTEGGEEETPAAVELSLGTIMASIWDLKNSLEPKLDAVTVDVNLLRDDLHKMSEKVKSGESYINLLHSTSKKLGEQVQYLTKQQKLMVARLEEQEGRARRNNIRVVGVPKGA</sequence>
<dbReference type="Proteomes" id="UP001066276">
    <property type="component" value="Chromosome 4_2"/>
</dbReference>
<dbReference type="EMBL" id="JANPWB010000008">
    <property type="protein sequence ID" value="KAJ1160191.1"/>
    <property type="molecule type" value="Genomic_DNA"/>
</dbReference>
<protein>
    <submittedName>
        <fullName evidence="1">Uncharacterized protein</fullName>
    </submittedName>
</protein>